<proteinExistence type="predicted"/>
<dbReference type="RefSeq" id="WP_066411236.1">
    <property type="nucleotide sequence ID" value="NZ_CP018866.1"/>
</dbReference>
<keyword evidence="2" id="KW-1185">Reference proteome</keyword>
<dbReference type="EMBL" id="CP018866">
    <property type="protein sequence ID" value="AST91067.1"/>
    <property type="molecule type" value="Genomic_DNA"/>
</dbReference>
<organism evidence="1 2">
    <name type="scientific">Sutcliffiella cohnii</name>
    <dbReference type="NCBI Taxonomy" id="33932"/>
    <lineage>
        <taxon>Bacteria</taxon>
        <taxon>Bacillati</taxon>
        <taxon>Bacillota</taxon>
        <taxon>Bacilli</taxon>
        <taxon>Bacillales</taxon>
        <taxon>Bacillaceae</taxon>
        <taxon>Sutcliffiella</taxon>
    </lineage>
</organism>
<protein>
    <submittedName>
        <fullName evidence="1">Uncharacterized protein</fullName>
    </submittedName>
</protein>
<dbReference type="AlphaFoldDB" id="A0A223KNT8"/>
<evidence type="ECO:0000313" key="1">
    <source>
        <dbReference type="EMBL" id="AST91067.1"/>
    </source>
</evidence>
<evidence type="ECO:0000313" key="2">
    <source>
        <dbReference type="Proteomes" id="UP000215224"/>
    </source>
</evidence>
<dbReference type="Proteomes" id="UP000215224">
    <property type="component" value="Chromosome"/>
</dbReference>
<reference evidence="1 2" key="1">
    <citation type="submission" date="2016-12" db="EMBL/GenBank/DDBJ databases">
        <title>The whole genome sequencing and assembly of Bacillus cohnii DSM 6307T strain.</title>
        <authorList>
            <person name="Lee Y.-J."/>
            <person name="Yi H."/>
            <person name="Bahn Y.-S."/>
            <person name="Kim J.F."/>
            <person name="Lee D.-W."/>
        </authorList>
    </citation>
    <scope>NUCLEOTIDE SEQUENCE [LARGE SCALE GENOMIC DNA]</scope>
    <source>
        <strain evidence="1 2">DSM 6307</strain>
    </source>
</reference>
<dbReference type="KEGG" id="bcoh:BC6307_07140"/>
<accession>A0A223KNT8</accession>
<name>A0A223KNT8_9BACI</name>
<gene>
    <name evidence="1" type="ORF">BC6307_07140</name>
</gene>
<sequence length="91" mass="10012">MNYNPFKMIVVYEPSVLCLVFGEVTICALDIEEFSNLIDVTSKETQSTIVEVPPNGSMHVKGTVGKLPKTLPHNSFPNKLFGQLAESLTVN</sequence>